<dbReference type="EMBL" id="CH478232">
    <property type="protein sequence ID" value="EAT33476.1"/>
    <property type="molecule type" value="Genomic_DNA"/>
</dbReference>
<reference evidence="3" key="2">
    <citation type="journal article" date="2007" name="Science">
        <title>Genome sequence of Aedes aegypti, a major arbovirus vector.</title>
        <authorList>
            <person name="Nene V."/>
            <person name="Wortman J.R."/>
            <person name="Lawson D."/>
            <person name="Haas B."/>
            <person name="Kodira C."/>
            <person name="Tu Z.J."/>
            <person name="Loftus B."/>
            <person name="Xi Z."/>
            <person name="Megy K."/>
            <person name="Grabherr M."/>
            <person name="Ren Q."/>
            <person name="Zdobnov E.M."/>
            <person name="Lobo N.F."/>
            <person name="Campbell K.S."/>
            <person name="Brown S.E."/>
            <person name="Bonaldo M.F."/>
            <person name="Zhu J."/>
            <person name="Sinkins S.P."/>
            <person name="Hogenkamp D.G."/>
            <person name="Amedeo P."/>
            <person name="Arensburger P."/>
            <person name="Atkinson P.W."/>
            <person name="Bidwell S."/>
            <person name="Biedler J."/>
            <person name="Birney E."/>
            <person name="Bruggner R.V."/>
            <person name="Costas J."/>
            <person name="Coy M.R."/>
            <person name="Crabtree J."/>
            <person name="Crawford M."/>
            <person name="Debruyn B."/>
            <person name="Decaprio D."/>
            <person name="Eiglmeier K."/>
            <person name="Eisenstadt E."/>
            <person name="El-Dorry H."/>
            <person name="Gelbart W.M."/>
            <person name="Gomes S.L."/>
            <person name="Hammond M."/>
            <person name="Hannick L.I."/>
            <person name="Hogan J.R."/>
            <person name="Holmes M.H."/>
            <person name="Jaffe D."/>
            <person name="Johnston J.S."/>
            <person name="Kennedy R.C."/>
            <person name="Koo H."/>
            <person name="Kravitz S."/>
            <person name="Kriventseva E.V."/>
            <person name="Kulp D."/>
            <person name="Labutti K."/>
            <person name="Lee E."/>
            <person name="Li S."/>
            <person name="Lovin D.D."/>
            <person name="Mao C."/>
            <person name="Mauceli E."/>
            <person name="Menck C.F."/>
            <person name="Miller J.R."/>
            <person name="Montgomery P."/>
            <person name="Mori A."/>
            <person name="Nascimento A.L."/>
            <person name="Naveira H.F."/>
            <person name="Nusbaum C."/>
            <person name="O'leary S."/>
            <person name="Orvis J."/>
            <person name="Pertea M."/>
            <person name="Quesneville H."/>
            <person name="Reidenbach K.R."/>
            <person name="Rogers Y.H."/>
            <person name="Roth C.W."/>
            <person name="Schneider J.R."/>
            <person name="Schatz M."/>
            <person name="Shumway M."/>
            <person name="Stanke M."/>
            <person name="Stinson E.O."/>
            <person name="Tubio J.M."/>
            <person name="Vanzee J.P."/>
            <person name="Verjovski-Almeida S."/>
            <person name="Werner D."/>
            <person name="White O."/>
            <person name="Wyder S."/>
            <person name="Zeng Q."/>
            <person name="Zhao Q."/>
            <person name="Zhao Y."/>
            <person name="Hill C.A."/>
            <person name="Raikhel A.S."/>
            <person name="Soares M.B."/>
            <person name="Knudson D.L."/>
            <person name="Lee N.H."/>
            <person name="Galagan J."/>
            <person name="Salzberg S.L."/>
            <person name="Paulsen I.T."/>
            <person name="Dimopoulos G."/>
            <person name="Collins F.H."/>
            <person name="Birren B."/>
            <person name="Fraser-Liggett C.M."/>
            <person name="Severson D.W."/>
        </authorList>
    </citation>
    <scope>NUCLEOTIDE SEQUENCE [LARGE SCALE GENOMIC DNA]</scope>
    <source>
        <strain evidence="3">Liverpool</strain>
    </source>
</reference>
<protein>
    <submittedName>
        <fullName evidence="3">AAEL014251-PA</fullName>
    </submittedName>
</protein>
<dbReference type="OrthoDB" id="2196114at2759"/>
<dbReference type="InterPro" id="IPR001370">
    <property type="entry name" value="BIR_rpt"/>
</dbReference>
<evidence type="ECO:0000256" key="2">
    <source>
        <dbReference type="ARBA" id="ARBA00022833"/>
    </source>
</evidence>
<dbReference type="Gene3D" id="1.10.1170.10">
    <property type="entry name" value="Inhibitor Of Apoptosis Protein (2mihbC-IAP-1), Chain A"/>
    <property type="match status" value="1"/>
</dbReference>
<dbReference type="CTD" id="42077"/>
<dbReference type="InterPro" id="IPR051190">
    <property type="entry name" value="Baculoviral_IAP"/>
</dbReference>
<dbReference type="SMART" id="SM00238">
    <property type="entry name" value="BIR"/>
    <property type="match status" value="1"/>
</dbReference>
<evidence type="ECO:0000313" key="3">
    <source>
        <dbReference type="EMBL" id="EAT33476.1"/>
    </source>
</evidence>
<gene>
    <name evidence="3" type="primary">IAP5</name>
    <name evidence="3" type="ORF">AaeL_AAEL014251</name>
</gene>
<keyword evidence="2" id="KW-0862">Zinc</keyword>
<dbReference type="PANTHER" id="PTHR46771">
    <property type="entry name" value="DETERIN"/>
    <property type="match status" value="1"/>
</dbReference>
<dbReference type="GeneID" id="5563944"/>
<dbReference type="Proteomes" id="UP000682892">
    <property type="component" value="Unassembled WGS sequence"/>
</dbReference>
<dbReference type="PROSITE" id="PS50143">
    <property type="entry name" value="BIR_REPEAT_2"/>
    <property type="match status" value="1"/>
</dbReference>
<reference evidence="3" key="1">
    <citation type="submission" date="2005-10" db="EMBL/GenBank/DDBJ databases">
        <authorList>
            <person name="Loftus B.J."/>
            <person name="Nene V.M."/>
            <person name="Hannick L.I."/>
            <person name="Bidwell S."/>
            <person name="Haas B."/>
            <person name="Amedeo P."/>
            <person name="Orvis J."/>
            <person name="Wortman J.R."/>
            <person name="White O.R."/>
            <person name="Salzberg S."/>
            <person name="Shumway M."/>
            <person name="Koo H."/>
            <person name="Zhao Y."/>
            <person name="Holmes M."/>
            <person name="Miller J."/>
            <person name="Schatz M."/>
            <person name="Pop M."/>
            <person name="Pai G."/>
            <person name="Utterback T."/>
            <person name="Rogers Y.-H."/>
            <person name="Kravitz S."/>
            <person name="Fraser C.M."/>
        </authorList>
    </citation>
    <scope>NUCLEOTIDE SEQUENCE</scope>
    <source>
        <strain evidence="3">Liverpool</strain>
    </source>
</reference>
<evidence type="ECO:0000256" key="1">
    <source>
        <dbReference type="ARBA" id="ARBA00022723"/>
    </source>
</evidence>
<evidence type="ECO:0000313" key="4">
    <source>
        <dbReference type="Proteomes" id="UP000682892"/>
    </source>
</evidence>
<dbReference type="OMA" id="HAPQCEF"/>
<organism evidence="3 4">
    <name type="scientific">Aedes aegypti</name>
    <name type="common">Yellowfever mosquito</name>
    <name type="synonym">Culex aegypti</name>
    <dbReference type="NCBI Taxonomy" id="7159"/>
    <lineage>
        <taxon>Eukaryota</taxon>
        <taxon>Metazoa</taxon>
        <taxon>Ecdysozoa</taxon>
        <taxon>Arthropoda</taxon>
        <taxon>Hexapoda</taxon>
        <taxon>Insecta</taxon>
        <taxon>Pterygota</taxon>
        <taxon>Neoptera</taxon>
        <taxon>Endopterygota</taxon>
        <taxon>Diptera</taxon>
        <taxon>Nematocera</taxon>
        <taxon>Culicoidea</taxon>
        <taxon>Culicidae</taxon>
        <taxon>Culicinae</taxon>
        <taxon>Aedini</taxon>
        <taxon>Aedes</taxon>
        <taxon>Stegomyia</taxon>
    </lineage>
</organism>
<dbReference type="KEGG" id="aag:5563944"/>
<proteinExistence type="predicted"/>
<sequence>MVQTENIEKVYLFEKDRVNSFKKWPYSGSSPCNIQKMAEAGFYWQGDDKEDEDTSVCFVCGKVLDGWEESDDPWEEHKKHAPQCLFVKYGRPEAEMTCEEMLNLLEVILKGRIQSSYTALKDCLKAHIEKKRKEMTKQLSKN</sequence>
<dbReference type="SUPFAM" id="SSF57924">
    <property type="entry name" value="Inhibitor of apoptosis (IAP) repeat"/>
    <property type="match status" value="1"/>
</dbReference>
<reference evidence="3" key="3">
    <citation type="submission" date="2012-09" db="EMBL/GenBank/DDBJ databases">
        <authorList>
            <consortium name="VectorBase"/>
        </authorList>
    </citation>
    <scope>NUCLEOTIDE SEQUENCE</scope>
    <source>
        <strain evidence="3">Liverpool</strain>
    </source>
</reference>
<dbReference type="PANTHER" id="PTHR46771:SF5">
    <property type="entry name" value="DETERIN"/>
    <property type="match status" value="1"/>
</dbReference>
<accession>A0A1S4G1Q8</accession>
<dbReference type="CDD" id="cd00022">
    <property type="entry name" value="BIR"/>
    <property type="match status" value="1"/>
</dbReference>
<dbReference type="MEROPS" id="I32.012"/>
<dbReference type="Pfam" id="PF00653">
    <property type="entry name" value="BIR"/>
    <property type="match status" value="1"/>
</dbReference>
<dbReference type="GO" id="GO:0046872">
    <property type="term" value="F:metal ion binding"/>
    <property type="evidence" value="ECO:0007669"/>
    <property type="project" value="UniProtKB-KW"/>
</dbReference>
<keyword evidence="1" id="KW-0479">Metal-binding</keyword>
<dbReference type="HOGENOM" id="CLU_016347_0_2_1"/>
<name>A0A1S4G1Q8_AEDAE</name>
<dbReference type="AlphaFoldDB" id="A0A1S4G1Q8"/>